<evidence type="ECO:0000259" key="3">
    <source>
        <dbReference type="PROSITE" id="PS50878"/>
    </source>
</evidence>
<accession>A0A3Q3BK07</accession>
<dbReference type="PANTHER" id="PTHR33481:SF1">
    <property type="entry name" value="ENDONUCLEASE_EXONUCLEASE_PHOSPHATASE DOMAIN-CONTAINING PROTEIN-RELATED"/>
    <property type="match status" value="1"/>
</dbReference>
<dbReference type="Pfam" id="PF00078">
    <property type="entry name" value="RVT_1"/>
    <property type="match status" value="1"/>
</dbReference>
<dbReference type="AlphaFoldDB" id="A0A3Q3BK07"/>
<evidence type="ECO:0000256" key="1">
    <source>
        <dbReference type="ARBA" id="ARBA00010879"/>
    </source>
</evidence>
<dbReference type="SUPFAM" id="SSF56672">
    <property type="entry name" value="DNA/RNA polymerases"/>
    <property type="match status" value="1"/>
</dbReference>
<dbReference type="InterPro" id="IPR000477">
    <property type="entry name" value="RT_dom"/>
</dbReference>
<dbReference type="InterPro" id="IPR043128">
    <property type="entry name" value="Rev_trsase/Diguanyl_cyclase"/>
</dbReference>
<reference evidence="4" key="1">
    <citation type="submission" date="2025-08" db="UniProtKB">
        <authorList>
            <consortium name="Ensembl"/>
        </authorList>
    </citation>
    <scope>IDENTIFICATION</scope>
</reference>
<dbReference type="PANTHER" id="PTHR33481">
    <property type="entry name" value="REVERSE TRANSCRIPTASE"/>
    <property type="match status" value="1"/>
</dbReference>
<dbReference type="EC" id="3.1.26.4" evidence="2"/>
<proteinExistence type="inferred from homology"/>
<name>A0A3Q3BK07_KRYMA</name>
<evidence type="ECO:0000313" key="4">
    <source>
        <dbReference type="Ensembl" id="ENSKMAP00000025239.1"/>
    </source>
</evidence>
<dbReference type="GO" id="GO:0004523">
    <property type="term" value="F:RNA-DNA hybrid ribonuclease activity"/>
    <property type="evidence" value="ECO:0007669"/>
    <property type="project" value="UniProtKB-EC"/>
</dbReference>
<reference evidence="4" key="2">
    <citation type="submission" date="2025-09" db="UniProtKB">
        <authorList>
            <consortium name="Ensembl"/>
        </authorList>
    </citation>
    <scope>IDENTIFICATION</scope>
</reference>
<dbReference type="Proteomes" id="UP000264800">
    <property type="component" value="Unplaced"/>
</dbReference>
<comment type="similarity">
    <text evidence="1">Belongs to the beta type-B retroviral polymerase family. HERV class-II K(HML-2) pol subfamily.</text>
</comment>
<dbReference type="PROSITE" id="PS50878">
    <property type="entry name" value="RT_POL"/>
    <property type="match status" value="1"/>
</dbReference>
<dbReference type="GeneTree" id="ENSGT01060000248530"/>
<evidence type="ECO:0000256" key="2">
    <source>
        <dbReference type="ARBA" id="ARBA00012180"/>
    </source>
</evidence>
<dbReference type="Gene3D" id="3.30.70.270">
    <property type="match status" value="1"/>
</dbReference>
<keyword evidence="5" id="KW-1185">Reference proteome</keyword>
<dbReference type="OMA" id="EWANDWG"/>
<feature type="domain" description="Reverse transcriptase" evidence="3">
    <location>
        <begin position="19"/>
        <end position="289"/>
    </location>
</feature>
<dbReference type="Ensembl" id="ENSKMAT00000025559.1">
    <property type="protein sequence ID" value="ENSKMAP00000025239.1"/>
    <property type="gene ID" value="ENSKMAG00000018693.1"/>
</dbReference>
<organism evidence="4 5">
    <name type="scientific">Kryptolebias marmoratus</name>
    <name type="common">Mangrove killifish</name>
    <name type="synonym">Rivulus marmoratus</name>
    <dbReference type="NCBI Taxonomy" id="37003"/>
    <lineage>
        <taxon>Eukaryota</taxon>
        <taxon>Metazoa</taxon>
        <taxon>Chordata</taxon>
        <taxon>Craniata</taxon>
        <taxon>Vertebrata</taxon>
        <taxon>Euteleostomi</taxon>
        <taxon>Actinopterygii</taxon>
        <taxon>Neopterygii</taxon>
        <taxon>Teleostei</taxon>
        <taxon>Neoteleostei</taxon>
        <taxon>Acanthomorphata</taxon>
        <taxon>Ovalentaria</taxon>
        <taxon>Atherinomorphae</taxon>
        <taxon>Cyprinodontiformes</taxon>
        <taxon>Rivulidae</taxon>
        <taxon>Kryptolebias</taxon>
    </lineage>
</organism>
<dbReference type="CDD" id="cd01650">
    <property type="entry name" value="RT_nLTR_like"/>
    <property type="match status" value="1"/>
</dbReference>
<sequence>MFRQIPEVTLKLILQLFNKIWNEGLIPNSWKRAIILPFNKPGKDPTSPNNYRPIALTSHLSKWMEKIIVSRLGYILEHKKLINGCQYGFRTGRSTMDALIRVCNDIEKALKMKEIMIIVFFDIEKAYDSLWKEGLLIKIKQMGISGKMFNWVADFLLDRKIKVKIGNDYSKEFNVENGIPQGSAISPILFNIMINDIFSDTDKCINSALYADDGAIWMRGKNVKYVVEKIKKAIKKVEKWSYEWGFKLSASKSCFMVVTNKRNIDTGTLTLYGQPLERVKDFKYLGLWLDNYYTWKTHIENLETKCKKVINLLKAVAGNNWGADRESLLNIYRALMRSIIDYGSFLYGAAAKTTLQKIDRLQSRALRICTG</sequence>
<dbReference type="STRING" id="37003.ENSKMAP00000025239"/>
<protein>
    <recommendedName>
        <fullName evidence="2">ribonuclease H</fullName>
        <ecNumber evidence="2">3.1.26.4</ecNumber>
    </recommendedName>
</protein>
<dbReference type="InterPro" id="IPR043502">
    <property type="entry name" value="DNA/RNA_pol_sf"/>
</dbReference>
<evidence type="ECO:0000313" key="5">
    <source>
        <dbReference type="Proteomes" id="UP000264800"/>
    </source>
</evidence>